<dbReference type="Pfam" id="PF11789">
    <property type="entry name" value="zf-Nse"/>
    <property type="match status" value="1"/>
</dbReference>
<comment type="subcellular location">
    <subcellularLocation>
        <location evidence="1">Nucleus</location>
    </subcellularLocation>
</comment>
<keyword evidence="16" id="KW-1185">Reference proteome</keyword>
<evidence type="ECO:0000256" key="7">
    <source>
        <dbReference type="ARBA" id="ARBA00022771"/>
    </source>
</evidence>
<dbReference type="AlphaFoldDB" id="A0A1D2MCK9"/>
<dbReference type="EMBL" id="LJIJ01001871">
    <property type="protein sequence ID" value="ODM90641.1"/>
    <property type="molecule type" value="Genomic_DNA"/>
</dbReference>
<evidence type="ECO:0000313" key="16">
    <source>
        <dbReference type="Proteomes" id="UP000094527"/>
    </source>
</evidence>
<dbReference type="GO" id="GO:0016925">
    <property type="term" value="P:protein sumoylation"/>
    <property type="evidence" value="ECO:0007669"/>
    <property type="project" value="UniProtKB-UniPathway"/>
</dbReference>
<comment type="similarity">
    <text evidence="3">Belongs to the NSE2 family.</text>
</comment>
<sequence>MPRRRNRGGRGAAKRQAAAEPNENSARSLMQQSKSARGGKGKGKKTDRSEFGAEKAGPINRMSELIDDVIKFLKDIAIGILPLLQGKEHEDEKKKVLKRLHGIGVDMIQAQLRLSIVPDAIMTAYNELDIEELVQNEKDDQQVVLLLQEFEEASGKEIEKRNGDIGYKEVRKNAKYQQFLEVLDQYYDRPGEKVEKEETGVAEPVPEVSEVLDVSSEGLEALNEYLPTTDPFTKMTLKDPYINRICKHVYEYQSVMDMIITSGNKTRCPYVGCSNKKYILPDDLVKDPVIAAKIIERVQDEICGVYMTVD</sequence>
<evidence type="ECO:0000256" key="10">
    <source>
        <dbReference type="ARBA" id="ARBA00023242"/>
    </source>
</evidence>
<feature type="compositionally biased region" description="Polar residues" evidence="13">
    <location>
        <begin position="22"/>
        <end position="35"/>
    </location>
</feature>
<dbReference type="Gene3D" id="3.30.40.10">
    <property type="entry name" value="Zinc/RING finger domain, C3HC4 (zinc finger)"/>
    <property type="match status" value="1"/>
</dbReference>
<evidence type="ECO:0000256" key="13">
    <source>
        <dbReference type="SAM" id="MobiDB-lite"/>
    </source>
</evidence>
<evidence type="ECO:0000256" key="8">
    <source>
        <dbReference type="ARBA" id="ARBA00022786"/>
    </source>
</evidence>
<dbReference type="PANTHER" id="PTHR21330">
    <property type="entry name" value="E3 SUMO-PROTEIN LIGASE NSE2"/>
    <property type="match status" value="1"/>
</dbReference>
<dbReference type="InterPro" id="IPR026846">
    <property type="entry name" value="Nse2(Mms21)"/>
</dbReference>
<dbReference type="GO" id="GO:0061665">
    <property type="term" value="F:SUMO ligase activity"/>
    <property type="evidence" value="ECO:0007669"/>
    <property type="project" value="TreeGrafter"/>
</dbReference>
<keyword evidence="5" id="KW-0808">Transferase</keyword>
<evidence type="ECO:0000256" key="1">
    <source>
        <dbReference type="ARBA" id="ARBA00004123"/>
    </source>
</evidence>
<dbReference type="InterPro" id="IPR013083">
    <property type="entry name" value="Znf_RING/FYVE/PHD"/>
</dbReference>
<evidence type="ECO:0000313" key="15">
    <source>
        <dbReference type="EMBL" id="ODM90641.1"/>
    </source>
</evidence>
<evidence type="ECO:0000259" key="14">
    <source>
        <dbReference type="Pfam" id="PF11789"/>
    </source>
</evidence>
<dbReference type="CDD" id="cd16651">
    <property type="entry name" value="SPL-RING_NSE2"/>
    <property type="match status" value="1"/>
</dbReference>
<organism evidence="15 16">
    <name type="scientific">Orchesella cincta</name>
    <name type="common">Springtail</name>
    <name type="synonym">Podura cincta</name>
    <dbReference type="NCBI Taxonomy" id="48709"/>
    <lineage>
        <taxon>Eukaryota</taxon>
        <taxon>Metazoa</taxon>
        <taxon>Ecdysozoa</taxon>
        <taxon>Arthropoda</taxon>
        <taxon>Hexapoda</taxon>
        <taxon>Collembola</taxon>
        <taxon>Entomobryomorpha</taxon>
        <taxon>Entomobryoidea</taxon>
        <taxon>Orchesellidae</taxon>
        <taxon>Orchesellinae</taxon>
        <taxon>Orchesella</taxon>
    </lineage>
</organism>
<dbReference type="STRING" id="48709.A0A1D2MCK9"/>
<evidence type="ECO:0000256" key="4">
    <source>
        <dbReference type="ARBA" id="ARBA00020923"/>
    </source>
</evidence>
<accession>A0A1D2MCK9</accession>
<dbReference type="GO" id="GO:0000724">
    <property type="term" value="P:double-strand break repair via homologous recombination"/>
    <property type="evidence" value="ECO:0007669"/>
    <property type="project" value="InterPro"/>
</dbReference>
<keyword evidence="9" id="KW-0862">Zinc</keyword>
<feature type="domain" description="SP-RING-type" evidence="14">
    <location>
        <begin position="228"/>
        <end position="274"/>
    </location>
</feature>
<comment type="caution">
    <text evidence="15">The sequence shown here is derived from an EMBL/GenBank/DDBJ whole genome shotgun (WGS) entry which is preliminary data.</text>
</comment>
<dbReference type="GO" id="GO:0030915">
    <property type="term" value="C:Smc5-Smc6 complex"/>
    <property type="evidence" value="ECO:0007669"/>
    <property type="project" value="InterPro"/>
</dbReference>
<dbReference type="GO" id="GO:0008270">
    <property type="term" value="F:zinc ion binding"/>
    <property type="evidence" value="ECO:0007669"/>
    <property type="project" value="UniProtKB-KW"/>
</dbReference>
<keyword evidence="10" id="KW-0539">Nucleus</keyword>
<keyword evidence="6" id="KW-0479">Metal-binding</keyword>
<name>A0A1D2MCK9_ORCCI</name>
<evidence type="ECO:0000256" key="5">
    <source>
        <dbReference type="ARBA" id="ARBA00022679"/>
    </source>
</evidence>
<keyword evidence="15" id="KW-0436">Ligase</keyword>
<dbReference type="GO" id="GO:0005634">
    <property type="term" value="C:nucleus"/>
    <property type="evidence" value="ECO:0007669"/>
    <property type="project" value="UniProtKB-SubCell"/>
</dbReference>
<dbReference type="OrthoDB" id="26899at2759"/>
<evidence type="ECO:0000256" key="12">
    <source>
        <dbReference type="ARBA" id="ARBA00032533"/>
    </source>
</evidence>
<evidence type="ECO:0000256" key="6">
    <source>
        <dbReference type="ARBA" id="ARBA00022723"/>
    </source>
</evidence>
<keyword evidence="8" id="KW-0833">Ubl conjugation pathway</keyword>
<evidence type="ECO:0000256" key="3">
    <source>
        <dbReference type="ARBA" id="ARBA00008212"/>
    </source>
</evidence>
<evidence type="ECO:0000256" key="2">
    <source>
        <dbReference type="ARBA" id="ARBA00004718"/>
    </source>
</evidence>
<comment type="pathway">
    <text evidence="2">Protein modification; protein sumoylation.</text>
</comment>
<proteinExistence type="inferred from homology"/>
<feature type="region of interest" description="Disordered" evidence="13">
    <location>
        <begin position="1"/>
        <end position="55"/>
    </location>
</feature>
<dbReference type="UniPathway" id="UPA00886"/>
<reference evidence="15 16" key="1">
    <citation type="journal article" date="2016" name="Genome Biol. Evol.">
        <title>Gene Family Evolution Reflects Adaptation to Soil Environmental Stressors in the Genome of the Collembolan Orchesella cincta.</title>
        <authorList>
            <person name="Faddeeva-Vakhrusheva A."/>
            <person name="Derks M.F."/>
            <person name="Anvar S.Y."/>
            <person name="Agamennone V."/>
            <person name="Suring W."/>
            <person name="Smit S."/>
            <person name="van Straalen N.M."/>
            <person name="Roelofs D."/>
        </authorList>
    </citation>
    <scope>NUCLEOTIDE SEQUENCE [LARGE SCALE GENOMIC DNA]</scope>
    <source>
        <tissue evidence="15">Mixed pool</tissue>
    </source>
</reference>
<keyword evidence="7" id="KW-0863">Zinc-finger</keyword>
<dbReference type="OMA" id="RNGDIGY"/>
<dbReference type="Proteomes" id="UP000094527">
    <property type="component" value="Unassembled WGS sequence"/>
</dbReference>
<feature type="compositionally biased region" description="Basic and acidic residues" evidence="13">
    <location>
        <begin position="44"/>
        <end position="53"/>
    </location>
</feature>
<protein>
    <recommendedName>
        <fullName evidence="4">E3 SUMO-protein ligase NSE2</fullName>
    </recommendedName>
    <alternativeName>
        <fullName evidence="11">E3 SUMO-protein transferase NSE2</fullName>
    </alternativeName>
    <alternativeName>
        <fullName evidence="12">Non-structural maintenance of chromosomes element 2 homolog</fullName>
    </alternativeName>
</protein>
<evidence type="ECO:0000256" key="9">
    <source>
        <dbReference type="ARBA" id="ARBA00022833"/>
    </source>
</evidence>
<dbReference type="PANTHER" id="PTHR21330:SF1">
    <property type="entry name" value="E3 SUMO-PROTEIN LIGASE NSE2"/>
    <property type="match status" value="1"/>
</dbReference>
<evidence type="ECO:0000256" key="11">
    <source>
        <dbReference type="ARBA" id="ARBA00031731"/>
    </source>
</evidence>
<dbReference type="GO" id="GO:0016874">
    <property type="term" value="F:ligase activity"/>
    <property type="evidence" value="ECO:0007669"/>
    <property type="project" value="UniProtKB-KW"/>
</dbReference>
<gene>
    <name evidence="15" type="ORF">Ocin01_16043</name>
</gene>
<dbReference type="InterPro" id="IPR004181">
    <property type="entry name" value="Znf_MIZ"/>
</dbReference>